<evidence type="ECO:0000313" key="2">
    <source>
        <dbReference type="Proteomes" id="UP000254396"/>
    </source>
</evidence>
<comment type="caution">
    <text evidence="1">The sequence shown here is derived from an EMBL/GenBank/DDBJ whole genome shotgun (WGS) entry which is preliminary data.</text>
</comment>
<proteinExistence type="predicted"/>
<reference evidence="1 2" key="1">
    <citation type="submission" date="2018-06" db="EMBL/GenBank/DDBJ databases">
        <authorList>
            <consortium name="Pathogen Informatics"/>
            <person name="Doyle S."/>
        </authorList>
    </citation>
    <scope>NUCLEOTIDE SEQUENCE [LARGE SCALE GENOMIC DNA]</scope>
    <source>
        <strain evidence="1 2">NCTC13379</strain>
    </source>
</reference>
<name>A0AAX2KQP6_ENTFL</name>
<organism evidence="1 2">
    <name type="scientific">Enterococcus faecalis</name>
    <name type="common">Streptococcus faecalis</name>
    <dbReference type="NCBI Taxonomy" id="1351"/>
    <lineage>
        <taxon>Bacteria</taxon>
        <taxon>Bacillati</taxon>
        <taxon>Bacillota</taxon>
        <taxon>Bacilli</taxon>
        <taxon>Lactobacillales</taxon>
        <taxon>Enterococcaceae</taxon>
        <taxon>Enterococcus</taxon>
    </lineage>
</organism>
<dbReference type="Proteomes" id="UP000254396">
    <property type="component" value="Unassembled WGS sequence"/>
</dbReference>
<dbReference type="AlphaFoldDB" id="A0AAX2KQP6"/>
<accession>A0AAX2KQP6</accession>
<dbReference type="EMBL" id="UGIX01000001">
    <property type="protein sequence ID" value="STP63152.1"/>
    <property type="molecule type" value="Genomic_DNA"/>
</dbReference>
<sequence>MNKGNQGGGSENRDKYGRDLIDRSEVALIGGDECLVFISKEHVFKDKKFYAFQHDRADELATGPTDDKWYTWRRYMTDEEAILDKISATDIIDHGEITSELKEETHV</sequence>
<gene>
    <name evidence="1" type="ORF">NCTC13379_00028</name>
</gene>
<protein>
    <submittedName>
        <fullName evidence="1">Type IV secretory pathway, VirD4 components</fullName>
    </submittedName>
</protein>
<evidence type="ECO:0000313" key="1">
    <source>
        <dbReference type="EMBL" id="STP63152.1"/>
    </source>
</evidence>